<evidence type="ECO:0000313" key="2">
    <source>
        <dbReference type="EMBL" id="UQS82832.1"/>
    </source>
</evidence>
<accession>A0ABY4P725</accession>
<name>A0ABY4P725_9LACO</name>
<dbReference type="RefSeq" id="WP_249513696.1">
    <property type="nucleotide sequence ID" value="NZ_CP093366.1"/>
</dbReference>
<geneLocation type="plasmid" evidence="3 4">
    <name>p1unnamed</name>
</geneLocation>
<evidence type="ECO:0000313" key="4">
    <source>
        <dbReference type="Proteomes" id="UP000831495"/>
    </source>
</evidence>
<sequence length="63" mass="7252">MMNNSVDSLQEFDSYNVYRSVLDKMSIQKMRCECGNVATFCQYLPEVNGIFPVAIVVVIRQQE</sequence>
<dbReference type="EMBL" id="CP093366">
    <property type="protein sequence ID" value="UQS81435.1"/>
    <property type="molecule type" value="Genomic_DNA"/>
</dbReference>
<proteinExistence type="predicted"/>
<keyword evidence="4" id="KW-1185">Reference proteome</keyword>
<evidence type="ECO:0000313" key="3">
    <source>
        <dbReference type="EMBL" id="UQS82952.1"/>
    </source>
</evidence>
<gene>
    <name evidence="2" type="ORF">MOO45_04105</name>
    <name evidence="1" type="ORF">MOO45_04190</name>
    <name evidence="3" type="ORF">MOO45_08075</name>
</gene>
<dbReference type="EMBL" id="CP093367">
    <property type="protein sequence ID" value="UQS82952.1"/>
    <property type="molecule type" value="Genomic_DNA"/>
</dbReference>
<dbReference type="EMBL" id="CP093366">
    <property type="protein sequence ID" value="UQS82832.1"/>
    <property type="molecule type" value="Genomic_DNA"/>
</dbReference>
<organism evidence="1 4">
    <name type="scientific">Bombilactobacillus folatiphilus</name>
    <dbReference type="NCBI Taxonomy" id="2923362"/>
    <lineage>
        <taxon>Bacteria</taxon>
        <taxon>Bacillati</taxon>
        <taxon>Bacillota</taxon>
        <taxon>Bacilli</taxon>
        <taxon>Lactobacillales</taxon>
        <taxon>Lactobacillaceae</taxon>
        <taxon>Bombilactobacillus</taxon>
    </lineage>
</organism>
<protein>
    <submittedName>
        <fullName evidence="1">Uncharacterized protein</fullName>
    </submittedName>
</protein>
<reference evidence="1" key="1">
    <citation type="journal article" date="2022" name="Int. J. Syst. Evol. Microbiol.">
        <title>Apilactobacillus apisilvae sp. nov., Nicolia spurrieriana gen. nov. sp. nov., Bombilactobacillus folatiphilus sp. nov. and Bombilactobacillus thymidiniphilus sp. nov., four new lactic acid bacterial isolates from stingless bees Tetragonula carbonaria and Austroplebeia australis.</title>
        <authorList>
            <person name="Oliphant S.A."/>
            <person name="Watson-Haigh N.S."/>
            <person name="Sumby K.M."/>
            <person name="Gardner J."/>
            <person name="Groom S."/>
            <person name="Jiranek V."/>
        </authorList>
    </citation>
    <scope>NUCLEOTIDE SEQUENCE</scope>
    <source>
        <strain evidence="1">SG4_D2</strain>
        <plasmid evidence="3 4">p1unnamed</plasmid>
    </source>
</reference>
<dbReference type="Proteomes" id="UP000831495">
    <property type="component" value="Chromosome"/>
</dbReference>
<keyword evidence="3" id="KW-0614">Plasmid</keyword>
<dbReference type="Proteomes" id="UP000831495">
    <property type="component" value="Plasmid p1unnamed"/>
</dbReference>
<evidence type="ECO:0000313" key="1">
    <source>
        <dbReference type="EMBL" id="UQS81435.1"/>
    </source>
</evidence>